<name>A0A820K4K1_9BILA</name>
<gene>
    <name evidence="2" type="ORF">FNK824_LOCUS41846</name>
</gene>
<dbReference type="EMBL" id="CAJOBE010043975">
    <property type="protein sequence ID" value="CAF4335838.1"/>
    <property type="molecule type" value="Genomic_DNA"/>
</dbReference>
<protein>
    <submittedName>
        <fullName evidence="2">Uncharacterized protein</fullName>
    </submittedName>
</protein>
<evidence type="ECO:0000313" key="3">
    <source>
        <dbReference type="Proteomes" id="UP000663874"/>
    </source>
</evidence>
<sequence>MKELTFEQLRIYKQAINQSITQYYVKVIELCKRVDTSMTDSMKLQYLMAGVKQSLKLHIALYDPQSPEAFLSYGRKLEDTLSLTNTDDDLNQYNNHHNTSYDRQPTTSTINSRQDVDQ</sequence>
<comment type="caution">
    <text evidence="2">The sequence shown here is derived from an EMBL/GenBank/DDBJ whole genome shotgun (WGS) entry which is preliminary data.</text>
</comment>
<feature type="region of interest" description="Disordered" evidence="1">
    <location>
        <begin position="87"/>
        <end position="118"/>
    </location>
</feature>
<accession>A0A820K4K1</accession>
<evidence type="ECO:0000313" key="2">
    <source>
        <dbReference type="EMBL" id="CAF4335838.1"/>
    </source>
</evidence>
<proteinExistence type="predicted"/>
<feature type="compositionally biased region" description="Polar residues" evidence="1">
    <location>
        <begin position="91"/>
        <end position="118"/>
    </location>
</feature>
<organism evidence="2 3">
    <name type="scientific">Rotaria sordida</name>
    <dbReference type="NCBI Taxonomy" id="392033"/>
    <lineage>
        <taxon>Eukaryota</taxon>
        <taxon>Metazoa</taxon>
        <taxon>Spiralia</taxon>
        <taxon>Gnathifera</taxon>
        <taxon>Rotifera</taxon>
        <taxon>Eurotatoria</taxon>
        <taxon>Bdelloidea</taxon>
        <taxon>Philodinida</taxon>
        <taxon>Philodinidae</taxon>
        <taxon>Rotaria</taxon>
    </lineage>
</organism>
<dbReference type="AlphaFoldDB" id="A0A820K4K1"/>
<dbReference type="Proteomes" id="UP000663874">
    <property type="component" value="Unassembled WGS sequence"/>
</dbReference>
<evidence type="ECO:0000256" key="1">
    <source>
        <dbReference type="SAM" id="MobiDB-lite"/>
    </source>
</evidence>
<reference evidence="2" key="1">
    <citation type="submission" date="2021-02" db="EMBL/GenBank/DDBJ databases">
        <authorList>
            <person name="Nowell W R."/>
        </authorList>
    </citation>
    <scope>NUCLEOTIDE SEQUENCE</scope>
</reference>